<dbReference type="OrthoDB" id="6740364at2759"/>
<proteinExistence type="predicted"/>
<dbReference type="EMBL" id="OU898279">
    <property type="protein sequence ID" value="CAG9832819.1"/>
    <property type="molecule type" value="Genomic_DNA"/>
</dbReference>
<protein>
    <submittedName>
        <fullName evidence="2">Uncharacterized protein</fullName>
    </submittedName>
</protein>
<evidence type="ECO:0000313" key="3">
    <source>
        <dbReference type="Proteomes" id="UP001153709"/>
    </source>
</evidence>
<dbReference type="AlphaFoldDB" id="A0A9N9SVL8"/>
<dbReference type="Proteomes" id="UP001153709">
    <property type="component" value="Chromosome 4"/>
</dbReference>
<sequence>MEQLLLCNEVENEKNEPLFLTLVRKEAYKTIKDLTAPKVSSTRTYSQLKSSTKFAEKLKSLSKDCSFGEFLDEALHDKFVCGLKADNIRKRLLAEDNLTYPKVLQIAVAIEVAGQARLVGGDVNKVCNINFLSKKSSKFDKYPNQSNVKPDNREERWSCPKCASRHNPANCPSKN</sequence>
<feature type="region of interest" description="Disordered" evidence="1">
    <location>
        <begin position="139"/>
        <end position="175"/>
    </location>
</feature>
<evidence type="ECO:0000313" key="2">
    <source>
        <dbReference type="EMBL" id="CAG9832819.1"/>
    </source>
</evidence>
<accession>A0A9N9SVL8</accession>
<evidence type="ECO:0000256" key="1">
    <source>
        <dbReference type="SAM" id="MobiDB-lite"/>
    </source>
</evidence>
<keyword evidence="3" id="KW-1185">Reference proteome</keyword>
<organism evidence="2 3">
    <name type="scientific">Diabrotica balteata</name>
    <name type="common">Banded cucumber beetle</name>
    <dbReference type="NCBI Taxonomy" id="107213"/>
    <lineage>
        <taxon>Eukaryota</taxon>
        <taxon>Metazoa</taxon>
        <taxon>Ecdysozoa</taxon>
        <taxon>Arthropoda</taxon>
        <taxon>Hexapoda</taxon>
        <taxon>Insecta</taxon>
        <taxon>Pterygota</taxon>
        <taxon>Neoptera</taxon>
        <taxon>Endopterygota</taxon>
        <taxon>Coleoptera</taxon>
        <taxon>Polyphaga</taxon>
        <taxon>Cucujiformia</taxon>
        <taxon>Chrysomeloidea</taxon>
        <taxon>Chrysomelidae</taxon>
        <taxon>Galerucinae</taxon>
        <taxon>Diabroticina</taxon>
        <taxon>Diabroticites</taxon>
        <taxon>Diabrotica</taxon>
    </lineage>
</organism>
<reference evidence="2" key="1">
    <citation type="submission" date="2022-01" db="EMBL/GenBank/DDBJ databases">
        <authorList>
            <person name="King R."/>
        </authorList>
    </citation>
    <scope>NUCLEOTIDE SEQUENCE</scope>
</reference>
<name>A0A9N9SVL8_DIABA</name>
<gene>
    <name evidence="2" type="ORF">DIABBA_LOCUS6263</name>
</gene>